<name>A0A2N7VZH0_9BURK</name>
<feature type="compositionally biased region" description="Polar residues" evidence="1">
    <location>
        <begin position="83"/>
        <end position="100"/>
    </location>
</feature>
<comment type="caution">
    <text evidence="2">The sequence shown here is derived from an EMBL/GenBank/DDBJ whole genome shotgun (WGS) entry which is preliminary data.</text>
</comment>
<protein>
    <submittedName>
        <fullName evidence="2">Uncharacterized protein</fullName>
    </submittedName>
</protein>
<gene>
    <name evidence="2" type="ORF">C0Z18_04205</name>
</gene>
<dbReference type="AlphaFoldDB" id="A0A2N7VZH0"/>
<dbReference type="Proteomes" id="UP000235616">
    <property type="component" value="Unassembled WGS sequence"/>
</dbReference>
<evidence type="ECO:0000256" key="1">
    <source>
        <dbReference type="SAM" id="MobiDB-lite"/>
    </source>
</evidence>
<dbReference type="EMBL" id="PNYA01000003">
    <property type="protein sequence ID" value="PMS22537.1"/>
    <property type="molecule type" value="Genomic_DNA"/>
</dbReference>
<feature type="region of interest" description="Disordered" evidence="1">
    <location>
        <begin position="54"/>
        <end position="134"/>
    </location>
</feature>
<organism evidence="2 3">
    <name type="scientific">Trinickia dabaoshanensis</name>
    <dbReference type="NCBI Taxonomy" id="564714"/>
    <lineage>
        <taxon>Bacteria</taxon>
        <taxon>Pseudomonadati</taxon>
        <taxon>Pseudomonadota</taxon>
        <taxon>Betaproteobacteria</taxon>
        <taxon>Burkholderiales</taxon>
        <taxon>Burkholderiaceae</taxon>
        <taxon>Trinickia</taxon>
    </lineage>
</organism>
<sequence length="134" mass="15038">MGFRVDPHRPRPRRAGRPQARGEQRVGPDLPEVVRAEIAQQLHDAVRTEVVRQLHEPQCHTGAPNARPSSISQQDLFEIHELQNPSQRNVGNLPTDTADGTRSPLRPTDPRAIQEHMRRETLAAFGLDPDDPSL</sequence>
<accession>A0A2N7VZH0</accession>
<evidence type="ECO:0000313" key="3">
    <source>
        <dbReference type="Proteomes" id="UP000235616"/>
    </source>
</evidence>
<feature type="compositionally biased region" description="Basic and acidic residues" evidence="1">
    <location>
        <begin position="108"/>
        <end position="121"/>
    </location>
</feature>
<proteinExistence type="predicted"/>
<keyword evidence="3" id="KW-1185">Reference proteome</keyword>
<evidence type="ECO:0000313" key="2">
    <source>
        <dbReference type="EMBL" id="PMS22537.1"/>
    </source>
</evidence>
<reference evidence="2 3" key="1">
    <citation type="submission" date="2018-01" db="EMBL/GenBank/DDBJ databases">
        <title>Whole genome analyses suggest that Burkholderia sensu lato contains two further novel genera in the rhizoxinica-symbiotica group Mycetohabitans gen. nov., and Trinickia gen. nov.: implications for the evolution of diazotrophy and nodulation in the Burkholderiaceae.</title>
        <authorList>
            <person name="Estrada-de los Santos P."/>
            <person name="Palmer M."/>
            <person name="Chavez-Ramirez B."/>
            <person name="Beukes C."/>
            <person name="Steenkamp E.T."/>
            <person name="Hirsch A.M."/>
            <person name="Manyaka P."/>
            <person name="Maluk M."/>
            <person name="Lafos M."/>
            <person name="Crook M."/>
            <person name="Gross E."/>
            <person name="Simon M.F."/>
            <person name="Bueno dos Reis Junior F."/>
            <person name="Poole P.S."/>
            <person name="Venter S.N."/>
            <person name="James E.K."/>
        </authorList>
    </citation>
    <scope>NUCLEOTIDE SEQUENCE [LARGE SCALE GENOMIC DNA]</scope>
    <source>
        <strain evidence="2 3">GIMN1.004</strain>
    </source>
</reference>
<feature type="region of interest" description="Disordered" evidence="1">
    <location>
        <begin position="1"/>
        <end position="31"/>
    </location>
</feature>